<comment type="caution">
    <text evidence="4">The sequence shown here is derived from an EMBL/GenBank/DDBJ whole genome shotgun (WGS) entry which is preliminary data.</text>
</comment>
<dbReference type="InterPro" id="IPR011047">
    <property type="entry name" value="Quinoprotein_ADH-like_sf"/>
</dbReference>
<dbReference type="SUPFAM" id="SSF50998">
    <property type="entry name" value="Quinoprotein alcohol dehydrogenase-like"/>
    <property type="match status" value="1"/>
</dbReference>
<gene>
    <name evidence="4" type="ORF">SAMN05421679_1172</name>
</gene>
<sequence length="586" mass="65231">MKKISTTLLVLGSAVLFSQKISWQKNLDSGTQDFLSGLAVTIDGQYLVSGSSIQTLRQAQGDSSGSTAVNPSSTHNQNKGYDYHILKLDQQGQKVWEKYFSGNQHDYLSSTVATKEGGFLLAGTSYSSLGLDKKDKSNGSSDIWLIKIDENGEEQWQKTIGTRYSEEARSVTQTTDEGYIVAGSTNHPKSGYGSKDVLVIKLDKKGRIISQLILGGKGLDEVEKVIPTKDGGVLMGIYSRSGIYDGQSKPKINFKDLLLQNSGSLNLNSGNTSQSSGNNSGNNSSSSNNQNSTENYNINFYGKSFGNYGEGDYWIVKLDKDGNVQWEKNFGGSEDDHVRTMALTDSGYIIGGESRSETSGNKRVKLEEGTDLWVLALDEDGNEQWQHSYNFKNRDVMMSLNTIKNPSTNNEEPTTKGFLIGGYTQSEGKIEKNDETFWMLYIDRNGKEVWRKYVEGRDKKKEERLTSALLNRDGSYILAGTSAEELGKENWKVVKLEDKQIEDLMENKDIQIYPNPVKDYCYVEIGLDFESADVYVYDMTGKVIQTFNTKNRVTKINTSKLPQGVYIIKASIPTQQNKKLTAKIVK</sequence>
<dbReference type="InterPro" id="IPR015943">
    <property type="entry name" value="WD40/YVTN_repeat-like_dom_sf"/>
</dbReference>
<reference evidence="4 5" key="1">
    <citation type="submission" date="2017-05" db="EMBL/GenBank/DDBJ databases">
        <authorList>
            <person name="Varghese N."/>
            <person name="Submissions S."/>
        </authorList>
    </citation>
    <scope>NUCLEOTIDE SEQUENCE [LARGE SCALE GENOMIC DNA]</scope>
    <source>
        <strain evidence="4 5">DSM 18015</strain>
    </source>
</reference>
<feature type="non-terminal residue" evidence="4">
    <location>
        <position position="586"/>
    </location>
</feature>
<protein>
    <submittedName>
        <fullName evidence="4">Por secretion system C-terminal sorting domain-containing protein</fullName>
    </submittedName>
</protein>
<dbReference type="Proteomes" id="UP001158050">
    <property type="component" value="Unassembled WGS sequence"/>
</dbReference>
<feature type="region of interest" description="Disordered" evidence="2">
    <location>
        <begin position="265"/>
        <end position="291"/>
    </location>
</feature>
<keyword evidence="1" id="KW-0732">Signal</keyword>
<evidence type="ECO:0000259" key="3">
    <source>
        <dbReference type="Pfam" id="PF18962"/>
    </source>
</evidence>
<dbReference type="Pfam" id="PF18962">
    <property type="entry name" value="Por_Secre_tail"/>
    <property type="match status" value="1"/>
</dbReference>
<evidence type="ECO:0000313" key="4">
    <source>
        <dbReference type="EMBL" id="SMP97605.1"/>
    </source>
</evidence>
<dbReference type="Gene3D" id="2.130.10.10">
    <property type="entry name" value="YVTN repeat-like/Quinoprotein amine dehydrogenase"/>
    <property type="match status" value="1"/>
</dbReference>
<feature type="domain" description="Secretion system C-terminal sorting" evidence="3">
    <location>
        <begin position="512"/>
        <end position="580"/>
    </location>
</feature>
<dbReference type="InterPro" id="IPR026444">
    <property type="entry name" value="Secre_tail"/>
</dbReference>
<organism evidence="4 5">
    <name type="scientific">Epilithonimonas pallida</name>
    <dbReference type="NCBI Taxonomy" id="373671"/>
    <lineage>
        <taxon>Bacteria</taxon>
        <taxon>Pseudomonadati</taxon>
        <taxon>Bacteroidota</taxon>
        <taxon>Flavobacteriia</taxon>
        <taxon>Flavobacteriales</taxon>
        <taxon>Weeksellaceae</taxon>
        <taxon>Chryseobacterium group</taxon>
        <taxon>Epilithonimonas</taxon>
    </lineage>
</organism>
<name>A0ABY1R743_9FLAO</name>
<dbReference type="NCBIfam" id="TIGR04183">
    <property type="entry name" value="Por_Secre_tail"/>
    <property type="match status" value="1"/>
</dbReference>
<evidence type="ECO:0000313" key="5">
    <source>
        <dbReference type="Proteomes" id="UP001158050"/>
    </source>
</evidence>
<evidence type="ECO:0000256" key="2">
    <source>
        <dbReference type="SAM" id="MobiDB-lite"/>
    </source>
</evidence>
<dbReference type="PANTHER" id="PTHR42754">
    <property type="entry name" value="ENDOGLUCANASE"/>
    <property type="match status" value="1"/>
</dbReference>
<proteinExistence type="predicted"/>
<evidence type="ECO:0000256" key="1">
    <source>
        <dbReference type="ARBA" id="ARBA00022729"/>
    </source>
</evidence>
<keyword evidence="5" id="KW-1185">Reference proteome</keyword>
<dbReference type="EMBL" id="FXUO01000017">
    <property type="protein sequence ID" value="SMP97605.1"/>
    <property type="molecule type" value="Genomic_DNA"/>
</dbReference>
<accession>A0ABY1R743</accession>
<dbReference type="PANTHER" id="PTHR42754:SF1">
    <property type="entry name" value="LIPOPROTEIN"/>
    <property type="match status" value="1"/>
</dbReference>
<dbReference type="RefSeq" id="WP_283418205.1">
    <property type="nucleotide sequence ID" value="NZ_FXUO01000017.1"/>
</dbReference>